<evidence type="ECO:0000313" key="2">
    <source>
        <dbReference type="EMBL" id="AXI71464.1"/>
    </source>
</evidence>
<proteinExistence type="predicted"/>
<dbReference type="AlphaFoldDB" id="A0AAD0VE36"/>
<evidence type="ECO:0000256" key="1">
    <source>
        <dbReference type="SAM" id="MobiDB-lite"/>
    </source>
</evidence>
<organism evidence="2 3">
    <name type="scientific">Streptomyces cavourensis</name>
    <dbReference type="NCBI Taxonomy" id="67258"/>
    <lineage>
        <taxon>Bacteria</taxon>
        <taxon>Bacillati</taxon>
        <taxon>Actinomycetota</taxon>
        <taxon>Actinomycetes</taxon>
        <taxon>Kitasatosporales</taxon>
        <taxon>Streptomycetaceae</taxon>
        <taxon>Streptomyces</taxon>
    </lineage>
</organism>
<evidence type="ECO:0000313" key="3">
    <source>
        <dbReference type="Proteomes" id="UP000253779"/>
    </source>
</evidence>
<sequence>MGVSLETVERMDTAAPTLGEPGGPVRGPQTHARAQYQAQRQTQRQAQEHSRTRRTAPTAGHALGPVVKLPSSPEGRPCGVRCVRSQGAGMVL</sequence>
<gene>
    <name evidence="2" type="ORF">DTW94_09270</name>
</gene>
<dbReference type="Proteomes" id="UP000253779">
    <property type="component" value="Chromosome"/>
</dbReference>
<name>A0AAD0VE36_9ACTN</name>
<accession>A0AAD0VE36</accession>
<reference evidence="2 3" key="1">
    <citation type="submission" date="2018-07" db="EMBL/GenBank/DDBJ databases">
        <title>Complete genome sequence of soil actinomycete Streptomyces cavourensis tj430.</title>
        <authorList>
            <person name="Wang P."/>
            <person name="Huang Y."/>
        </authorList>
    </citation>
    <scope>NUCLEOTIDE SEQUENCE [LARGE SCALE GENOMIC DNA]</scope>
    <source>
        <strain evidence="2 3">TJ430</strain>
    </source>
</reference>
<dbReference type="EMBL" id="CP030930">
    <property type="protein sequence ID" value="AXI71464.1"/>
    <property type="molecule type" value="Genomic_DNA"/>
</dbReference>
<feature type="region of interest" description="Disordered" evidence="1">
    <location>
        <begin position="1"/>
        <end position="77"/>
    </location>
</feature>
<protein>
    <submittedName>
        <fullName evidence="2">Uncharacterized protein</fullName>
    </submittedName>
</protein>
<feature type="compositionally biased region" description="Low complexity" evidence="1">
    <location>
        <begin position="29"/>
        <end position="45"/>
    </location>
</feature>